<gene>
    <name evidence="3" type="ORF">C8Q69DRAFT_474926</name>
</gene>
<dbReference type="VEuPathDB" id="FungiDB:C8Q69DRAFT_474926"/>
<dbReference type="EMBL" id="RCNU01000009">
    <property type="protein sequence ID" value="RWQ93798.1"/>
    <property type="molecule type" value="Genomic_DNA"/>
</dbReference>
<accession>A0A443HPN8</accession>
<dbReference type="SUPFAM" id="SSF56112">
    <property type="entry name" value="Protein kinase-like (PK-like)"/>
    <property type="match status" value="1"/>
</dbReference>
<reference evidence="3 4" key="1">
    <citation type="journal article" date="2018" name="Front. Microbiol.">
        <title>Genomic and genetic insights into a cosmopolitan fungus, Paecilomyces variotii (Eurotiales).</title>
        <authorList>
            <person name="Urquhart A.S."/>
            <person name="Mondo S.J."/>
            <person name="Makela M.R."/>
            <person name="Hane J.K."/>
            <person name="Wiebenga A."/>
            <person name="He G."/>
            <person name="Mihaltcheva S."/>
            <person name="Pangilinan J."/>
            <person name="Lipzen A."/>
            <person name="Barry K."/>
            <person name="de Vries R.P."/>
            <person name="Grigoriev I.V."/>
            <person name="Idnurm A."/>
        </authorList>
    </citation>
    <scope>NUCLEOTIDE SEQUENCE [LARGE SCALE GENOMIC DNA]</scope>
    <source>
        <strain evidence="3 4">CBS 101075</strain>
    </source>
</reference>
<keyword evidence="4" id="KW-1185">Reference proteome</keyword>
<evidence type="ECO:0000256" key="1">
    <source>
        <dbReference type="SAM" id="Phobius"/>
    </source>
</evidence>
<dbReference type="GO" id="GO:0005737">
    <property type="term" value="C:cytoplasm"/>
    <property type="evidence" value="ECO:0007669"/>
    <property type="project" value="TreeGrafter"/>
</dbReference>
<evidence type="ECO:0000313" key="4">
    <source>
        <dbReference type="Proteomes" id="UP000283841"/>
    </source>
</evidence>
<dbReference type="Proteomes" id="UP000283841">
    <property type="component" value="Unassembled WGS sequence"/>
</dbReference>
<dbReference type="InterPro" id="IPR000719">
    <property type="entry name" value="Prot_kinase_dom"/>
</dbReference>
<evidence type="ECO:0000313" key="3">
    <source>
        <dbReference type="EMBL" id="RWQ93798.1"/>
    </source>
</evidence>
<keyword evidence="3" id="KW-0418">Kinase</keyword>
<dbReference type="InterPro" id="IPR001245">
    <property type="entry name" value="Ser-Thr/Tyr_kinase_cat_dom"/>
</dbReference>
<dbReference type="AlphaFoldDB" id="A0A443HPN8"/>
<keyword evidence="1" id="KW-0812">Transmembrane</keyword>
<sequence length="306" mass="34605">MSSPFLDLDGNPINGDEVLGYGRAGLVVLRENIAVKMPLRYRSSRDSDVETNIEVLQHEKEVYQRLGQCEGVVPCIGFSETTIQLSFMANGDLRAYLNRNRPPRSLQLSWFRDMARTLARIHDRRVIVADIASRNFLLSDDLSIKFCDFTESSILHPDTDMENFNDNGYSIQTDIGQLGAVIYEVVTGKRCDFDLFKDQPSTISEAMWPRRENLPNVKDIWLGPIIDKCWTEGSFKNAEGVAKALDAITFQSLYSDDISKIPPEKEPQSQLSNTPSTYNISMRHTLALSVVVGIIALYTTWGSRRR</sequence>
<evidence type="ECO:0000259" key="2">
    <source>
        <dbReference type="PROSITE" id="PS50011"/>
    </source>
</evidence>
<organism evidence="3 4">
    <name type="scientific">Byssochlamys spectabilis</name>
    <name type="common">Paecilomyces variotii</name>
    <dbReference type="NCBI Taxonomy" id="264951"/>
    <lineage>
        <taxon>Eukaryota</taxon>
        <taxon>Fungi</taxon>
        <taxon>Dikarya</taxon>
        <taxon>Ascomycota</taxon>
        <taxon>Pezizomycotina</taxon>
        <taxon>Eurotiomycetes</taxon>
        <taxon>Eurotiomycetidae</taxon>
        <taxon>Eurotiales</taxon>
        <taxon>Thermoascaceae</taxon>
        <taxon>Paecilomyces</taxon>
    </lineage>
</organism>
<dbReference type="InterPro" id="IPR011009">
    <property type="entry name" value="Kinase-like_dom_sf"/>
</dbReference>
<keyword evidence="1" id="KW-0472">Membrane</keyword>
<dbReference type="STRING" id="264951.A0A443HPN8"/>
<dbReference type="PANTHER" id="PTHR24361">
    <property type="entry name" value="MITOGEN-ACTIVATED KINASE KINASE KINASE"/>
    <property type="match status" value="1"/>
</dbReference>
<keyword evidence="3" id="KW-0808">Transferase</keyword>
<name>A0A443HPN8_BYSSP</name>
<dbReference type="GO" id="GO:0004674">
    <property type="term" value="F:protein serine/threonine kinase activity"/>
    <property type="evidence" value="ECO:0007669"/>
    <property type="project" value="TreeGrafter"/>
</dbReference>
<dbReference type="RefSeq" id="XP_028483443.1">
    <property type="nucleotide sequence ID" value="XM_028631155.1"/>
</dbReference>
<proteinExistence type="predicted"/>
<dbReference type="InterPro" id="IPR053235">
    <property type="entry name" value="Ser_Thr_kinase"/>
</dbReference>
<keyword evidence="1" id="KW-1133">Transmembrane helix</keyword>
<dbReference type="Pfam" id="PF07714">
    <property type="entry name" value="PK_Tyr_Ser-Thr"/>
    <property type="match status" value="1"/>
</dbReference>
<feature type="domain" description="Protein kinase" evidence="2">
    <location>
        <begin position="13"/>
        <end position="277"/>
    </location>
</feature>
<dbReference type="GeneID" id="39600432"/>
<dbReference type="PROSITE" id="PS50011">
    <property type="entry name" value="PROTEIN_KINASE_DOM"/>
    <property type="match status" value="1"/>
</dbReference>
<dbReference type="Gene3D" id="1.10.510.10">
    <property type="entry name" value="Transferase(Phosphotransferase) domain 1"/>
    <property type="match status" value="1"/>
</dbReference>
<protein>
    <submittedName>
        <fullName evidence="3">Kinase-like domain-containing protein</fullName>
    </submittedName>
</protein>
<dbReference type="GO" id="GO:0005524">
    <property type="term" value="F:ATP binding"/>
    <property type="evidence" value="ECO:0007669"/>
    <property type="project" value="InterPro"/>
</dbReference>
<comment type="caution">
    <text evidence="3">The sequence shown here is derived from an EMBL/GenBank/DDBJ whole genome shotgun (WGS) entry which is preliminary data.</text>
</comment>
<feature type="transmembrane region" description="Helical" evidence="1">
    <location>
        <begin position="282"/>
        <end position="301"/>
    </location>
</feature>